<dbReference type="GO" id="GO:0005524">
    <property type="term" value="F:ATP binding"/>
    <property type="evidence" value="ECO:0007669"/>
    <property type="project" value="UniProtKB-KW"/>
</dbReference>
<dbReference type="InterPro" id="IPR016064">
    <property type="entry name" value="NAD/diacylglycerol_kinase_sf"/>
</dbReference>
<reference evidence="10" key="1">
    <citation type="submission" date="2020-08" db="EMBL/GenBank/DDBJ databases">
        <authorList>
            <person name="Cejkova D."/>
            <person name="Kubasova T."/>
            <person name="Jahodarova E."/>
            <person name="Rychlik I."/>
        </authorList>
    </citation>
    <scope>NUCLEOTIDE SEQUENCE</scope>
    <source>
        <strain evidence="10">An582</strain>
    </source>
</reference>
<dbReference type="Pfam" id="PF00781">
    <property type="entry name" value="DAGK_cat"/>
    <property type="match status" value="1"/>
</dbReference>
<dbReference type="Proteomes" id="UP000705508">
    <property type="component" value="Unassembled WGS sequence"/>
</dbReference>
<evidence type="ECO:0000256" key="3">
    <source>
        <dbReference type="ARBA" id="ARBA00022679"/>
    </source>
</evidence>
<dbReference type="InterPro" id="IPR001206">
    <property type="entry name" value="Diacylglycerol_kinase_cat_dom"/>
</dbReference>
<evidence type="ECO:0000256" key="4">
    <source>
        <dbReference type="ARBA" id="ARBA00022741"/>
    </source>
</evidence>
<dbReference type="Gene3D" id="3.40.50.10330">
    <property type="entry name" value="Probable inorganic polyphosphate/atp-NAD kinase, domain 1"/>
    <property type="match status" value="1"/>
</dbReference>
<dbReference type="SMART" id="SM00046">
    <property type="entry name" value="DAGKc"/>
    <property type="match status" value="1"/>
</dbReference>
<keyword evidence="7" id="KW-0594">Phospholipid biosynthesis</keyword>
<dbReference type="PROSITE" id="PS50146">
    <property type="entry name" value="DAGK"/>
    <property type="match status" value="1"/>
</dbReference>
<dbReference type="SUPFAM" id="SSF111331">
    <property type="entry name" value="NAD kinase/diacylglycerol kinase-like"/>
    <property type="match status" value="1"/>
</dbReference>
<sequence>MYTFIINPASRSGLGGQIWSRLEPVLKDNHIPYRAWQTGYQRHATRLARELTADGKEHTIIVLGGDGTVNEVVDGIRDLDRVILGYIPVGSGNDFARSLGIPKDPKAALRLVLSPPGHAPMNAGQIAYSDHAGRTRTKRFAVSAGLGFDAAICHQAVISRLKPVLNRLHLGKLTYALIALDRLRLLRRATCTVTLDGGETLTFPDVLFAAAMNHPFEGGGFMFCPAADPCDGRLDLIAVSGVSRLRALLLLPLALKGAHTRAKGITIRTFERAVLTSDTALPVHTDGEPVFLQRRMEISLAPGRLRVIAPGS</sequence>
<evidence type="ECO:0000256" key="6">
    <source>
        <dbReference type="ARBA" id="ARBA00022840"/>
    </source>
</evidence>
<organism evidence="10 11">
    <name type="scientific">Mordavella massiliensis</name>
    <dbReference type="NCBI Taxonomy" id="1871024"/>
    <lineage>
        <taxon>Bacteria</taxon>
        <taxon>Bacillati</taxon>
        <taxon>Bacillota</taxon>
        <taxon>Clostridia</taxon>
        <taxon>Eubacteriales</taxon>
        <taxon>Clostridiaceae</taxon>
        <taxon>Mordavella</taxon>
    </lineage>
</organism>
<dbReference type="InterPro" id="IPR045540">
    <property type="entry name" value="YegS/DAGK_C"/>
</dbReference>
<dbReference type="InterPro" id="IPR050187">
    <property type="entry name" value="Lipid_Phosphate_FormReg"/>
</dbReference>
<proteinExistence type="inferred from homology"/>
<dbReference type="Gene3D" id="2.60.200.40">
    <property type="match status" value="1"/>
</dbReference>
<comment type="cofactor">
    <cofactor evidence="1">
        <name>Mg(2+)</name>
        <dbReference type="ChEBI" id="CHEBI:18420"/>
    </cofactor>
</comment>
<dbReference type="InterPro" id="IPR017438">
    <property type="entry name" value="ATP-NAD_kinase_N"/>
</dbReference>
<keyword evidence="6" id="KW-0067">ATP-binding</keyword>
<keyword evidence="7" id="KW-0443">Lipid metabolism</keyword>
<gene>
    <name evidence="10" type="ORF">H6A20_06485</name>
</gene>
<name>A0A938XCR0_9CLOT</name>
<dbReference type="RefSeq" id="WP_204906327.1">
    <property type="nucleotide sequence ID" value="NZ_JACJKS010000007.1"/>
</dbReference>
<dbReference type="GO" id="GO:0016301">
    <property type="term" value="F:kinase activity"/>
    <property type="evidence" value="ECO:0007669"/>
    <property type="project" value="UniProtKB-KW"/>
</dbReference>
<dbReference type="Pfam" id="PF19279">
    <property type="entry name" value="YegS_C"/>
    <property type="match status" value="1"/>
</dbReference>
<evidence type="ECO:0000256" key="7">
    <source>
        <dbReference type="ARBA" id="ARBA00023209"/>
    </source>
</evidence>
<keyword evidence="7" id="KW-0444">Lipid biosynthesis</keyword>
<evidence type="ECO:0000259" key="9">
    <source>
        <dbReference type="PROSITE" id="PS50146"/>
    </source>
</evidence>
<evidence type="ECO:0000256" key="2">
    <source>
        <dbReference type="ARBA" id="ARBA00005983"/>
    </source>
</evidence>
<dbReference type="GO" id="GO:0008654">
    <property type="term" value="P:phospholipid biosynthetic process"/>
    <property type="evidence" value="ECO:0007669"/>
    <property type="project" value="UniProtKB-KW"/>
</dbReference>
<protein>
    <submittedName>
        <fullName evidence="10">Diacylglycerol kinase family lipid kinase</fullName>
    </submittedName>
</protein>
<dbReference type="InterPro" id="IPR005218">
    <property type="entry name" value="Diacylglycerol/lipid_kinase"/>
</dbReference>
<accession>A0A938XCR0</accession>
<keyword evidence="3" id="KW-0808">Transferase</keyword>
<dbReference type="PANTHER" id="PTHR12358">
    <property type="entry name" value="SPHINGOSINE KINASE"/>
    <property type="match status" value="1"/>
</dbReference>
<reference evidence="10" key="2">
    <citation type="journal article" date="2021" name="Sci. Rep.">
        <title>The distribution of antibiotic resistance genes in chicken gut microbiota commensals.</title>
        <authorList>
            <person name="Juricova H."/>
            <person name="Matiasovicova J."/>
            <person name="Kubasova T."/>
            <person name="Cejkova D."/>
            <person name="Rychlik I."/>
        </authorList>
    </citation>
    <scope>NUCLEOTIDE SEQUENCE</scope>
    <source>
        <strain evidence="10">An582</strain>
    </source>
</reference>
<dbReference type="PANTHER" id="PTHR12358:SF54">
    <property type="entry name" value="SPHINGOSINE KINASE RELATED PROTEIN"/>
    <property type="match status" value="1"/>
</dbReference>
<evidence type="ECO:0000256" key="5">
    <source>
        <dbReference type="ARBA" id="ARBA00022777"/>
    </source>
</evidence>
<evidence type="ECO:0000256" key="8">
    <source>
        <dbReference type="ARBA" id="ARBA00023264"/>
    </source>
</evidence>
<comment type="caution">
    <text evidence="10">The sequence shown here is derived from an EMBL/GenBank/DDBJ whole genome shotgun (WGS) entry which is preliminary data.</text>
</comment>
<keyword evidence="8" id="KW-1208">Phospholipid metabolism</keyword>
<dbReference type="EMBL" id="JACJKS010000007">
    <property type="protein sequence ID" value="MBM6948304.1"/>
    <property type="molecule type" value="Genomic_DNA"/>
</dbReference>
<keyword evidence="4" id="KW-0547">Nucleotide-binding</keyword>
<dbReference type="NCBIfam" id="TIGR00147">
    <property type="entry name" value="YegS/Rv2252/BmrU family lipid kinase"/>
    <property type="match status" value="1"/>
</dbReference>
<evidence type="ECO:0000313" key="11">
    <source>
        <dbReference type="Proteomes" id="UP000705508"/>
    </source>
</evidence>
<evidence type="ECO:0000313" key="10">
    <source>
        <dbReference type="EMBL" id="MBM6948304.1"/>
    </source>
</evidence>
<keyword evidence="5 10" id="KW-0418">Kinase</keyword>
<dbReference type="AlphaFoldDB" id="A0A938XCR0"/>
<evidence type="ECO:0000256" key="1">
    <source>
        <dbReference type="ARBA" id="ARBA00001946"/>
    </source>
</evidence>
<feature type="domain" description="DAGKc" evidence="9">
    <location>
        <begin position="1"/>
        <end position="129"/>
    </location>
</feature>
<comment type="similarity">
    <text evidence="2">Belongs to the diacylglycerol/lipid kinase family.</text>
</comment>